<dbReference type="CDD" id="cd24008">
    <property type="entry name" value="ASKHA_NBD_GLK"/>
    <property type="match status" value="1"/>
</dbReference>
<dbReference type="EMBL" id="JAPDFW010000063">
    <property type="protein sequence ID" value="KAJ5076163.1"/>
    <property type="molecule type" value="Genomic_DNA"/>
</dbReference>
<dbReference type="OrthoDB" id="10257118at2759"/>
<evidence type="ECO:0000313" key="4">
    <source>
        <dbReference type="Proteomes" id="UP001149090"/>
    </source>
</evidence>
<dbReference type="Gene3D" id="3.30.420.40">
    <property type="match status" value="1"/>
</dbReference>
<dbReference type="InterPro" id="IPR003836">
    <property type="entry name" value="Glucokinase"/>
</dbReference>
<gene>
    <name evidence="3" type="ORF">M0811_07027</name>
</gene>
<protein>
    <submittedName>
        <fullName evidence="3">Glucokinase</fullName>
    </submittedName>
</protein>
<dbReference type="SUPFAM" id="SSF53067">
    <property type="entry name" value="Actin-like ATPase domain"/>
    <property type="match status" value="1"/>
</dbReference>
<keyword evidence="4" id="KW-1185">Reference proteome</keyword>
<evidence type="ECO:0000256" key="1">
    <source>
        <dbReference type="ARBA" id="ARBA00022679"/>
    </source>
</evidence>
<comment type="caution">
    <text evidence="3">The sequence shown here is derived from an EMBL/GenBank/DDBJ whole genome shotgun (WGS) entry which is preliminary data.</text>
</comment>
<dbReference type="Proteomes" id="UP001149090">
    <property type="component" value="Unassembled WGS sequence"/>
</dbReference>
<name>A0A9Q0LRH8_ANAIG</name>
<reference evidence="3" key="1">
    <citation type="submission" date="2022-10" db="EMBL/GenBank/DDBJ databases">
        <title>Novel sulphate-reducing endosymbionts in the free-living metamonad Anaeramoeba.</title>
        <authorList>
            <person name="Jerlstrom-Hultqvist J."/>
            <person name="Cepicka I."/>
            <person name="Gallot-Lavallee L."/>
            <person name="Salas-Leiva D."/>
            <person name="Curtis B.A."/>
            <person name="Zahonova K."/>
            <person name="Pipaliya S."/>
            <person name="Dacks J."/>
            <person name="Roger A.J."/>
        </authorList>
    </citation>
    <scope>NUCLEOTIDE SEQUENCE</scope>
    <source>
        <strain evidence="3">BMAN</strain>
    </source>
</reference>
<organism evidence="3 4">
    <name type="scientific">Anaeramoeba ignava</name>
    <name type="common">Anaerobic marine amoeba</name>
    <dbReference type="NCBI Taxonomy" id="1746090"/>
    <lineage>
        <taxon>Eukaryota</taxon>
        <taxon>Metamonada</taxon>
        <taxon>Anaeramoebidae</taxon>
        <taxon>Anaeramoeba</taxon>
    </lineage>
</organism>
<dbReference type="OMA" id="EDICSAR"/>
<keyword evidence="2" id="KW-0418">Kinase</keyword>
<dbReference type="Gene3D" id="3.40.367.20">
    <property type="match status" value="1"/>
</dbReference>
<dbReference type="PANTHER" id="PTHR47450:SF1">
    <property type="entry name" value="GLUCOKINASE"/>
    <property type="match status" value="1"/>
</dbReference>
<dbReference type="InterPro" id="IPR043129">
    <property type="entry name" value="ATPase_NBD"/>
</dbReference>
<dbReference type="GO" id="GO:0006096">
    <property type="term" value="P:glycolytic process"/>
    <property type="evidence" value="ECO:0007669"/>
    <property type="project" value="InterPro"/>
</dbReference>
<dbReference type="Pfam" id="PF02685">
    <property type="entry name" value="Glucokinase"/>
    <property type="match status" value="1"/>
</dbReference>
<dbReference type="GO" id="GO:0005524">
    <property type="term" value="F:ATP binding"/>
    <property type="evidence" value="ECO:0007669"/>
    <property type="project" value="InterPro"/>
</dbReference>
<dbReference type="AlphaFoldDB" id="A0A9Q0LRH8"/>
<proteinExistence type="predicted"/>
<accession>A0A9Q0LRH8</accession>
<evidence type="ECO:0000313" key="3">
    <source>
        <dbReference type="EMBL" id="KAJ5076163.1"/>
    </source>
</evidence>
<keyword evidence="1" id="KW-0808">Transferase</keyword>
<dbReference type="GO" id="GO:0005536">
    <property type="term" value="F:D-glucose binding"/>
    <property type="evidence" value="ECO:0007669"/>
    <property type="project" value="InterPro"/>
</dbReference>
<dbReference type="GO" id="GO:0004340">
    <property type="term" value="F:glucokinase activity"/>
    <property type="evidence" value="ECO:0007669"/>
    <property type="project" value="InterPro"/>
</dbReference>
<evidence type="ECO:0000256" key="2">
    <source>
        <dbReference type="ARBA" id="ARBA00022777"/>
    </source>
</evidence>
<sequence length="389" mass="44628">MALFSKEEIESTLKTLEDWKKQNRNIVVLVDIGGTNTRISFSYLESTGDFLKMTYQKVKSTRIVLQLFQQISKAIEDKIIIHSGIIAIAGRVSENRKNGTMTNFILPKENQEISIEELPRNLFPDENSVFINDLEGCCYGLLFLDQNKQLQNYFQPLWKGREIILEEKSQFGIKKANSVILGMGTGLGVGLIVYSTLESKFYVVPTEFGHAIINPKDPTFSDEESGLISYISNKKYQGKYSVEYEDICSGSGLVFCYNFLVEKMGLKLDPIEAAQISQKSMIDHPNDPYYDVCRKAQEIHYRFLFRLAQNICVALQCKSIFLALDNQVKNNKFVISLADKFSQEFFFHPKNEWLNDVHCLRQISSDENLNITFMGCLFLSQNFFTQKNL</sequence>
<dbReference type="PANTHER" id="PTHR47450">
    <property type="entry name" value="GLUCOKINASE"/>
    <property type="match status" value="1"/>
</dbReference>